<reference evidence="8 9" key="1">
    <citation type="submission" date="2020-04" db="EMBL/GenBank/DDBJ databases">
        <title>Massilia sp. RP-1-19 isolated from soil.</title>
        <authorList>
            <person name="Dahal R.H."/>
        </authorList>
    </citation>
    <scope>NUCLEOTIDE SEQUENCE [LARGE SCALE GENOMIC DNA]</scope>
    <source>
        <strain evidence="8 9">RP-1-19</strain>
    </source>
</reference>
<evidence type="ECO:0000256" key="1">
    <source>
        <dbReference type="ARBA" id="ARBA00004651"/>
    </source>
</evidence>
<feature type="transmembrane region" description="Helical" evidence="7">
    <location>
        <begin position="112"/>
        <end position="137"/>
    </location>
</feature>
<feature type="transmembrane region" description="Helical" evidence="7">
    <location>
        <begin position="149"/>
        <end position="166"/>
    </location>
</feature>
<dbReference type="PANTHER" id="PTHR30250">
    <property type="entry name" value="PST FAMILY PREDICTED COLANIC ACID TRANSPORTER"/>
    <property type="match status" value="1"/>
</dbReference>
<dbReference type="PANTHER" id="PTHR30250:SF10">
    <property type="entry name" value="LIPOPOLYSACCHARIDE BIOSYNTHESIS PROTEIN WZXC"/>
    <property type="match status" value="1"/>
</dbReference>
<keyword evidence="4 7" id="KW-0812">Transmembrane</keyword>
<dbReference type="AlphaFoldDB" id="A0A848HRM7"/>
<feature type="transmembrane region" description="Helical" evidence="7">
    <location>
        <begin position="172"/>
        <end position="193"/>
    </location>
</feature>
<keyword evidence="6 7" id="KW-0472">Membrane</keyword>
<dbReference type="Proteomes" id="UP000583752">
    <property type="component" value="Unassembled WGS sequence"/>
</dbReference>
<feature type="transmembrane region" description="Helical" evidence="7">
    <location>
        <begin position="218"/>
        <end position="240"/>
    </location>
</feature>
<dbReference type="RefSeq" id="WP_169466389.1">
    <property type="nucleotide sequence ID" value="NZ_JABBGG010000006.1"/>
</dbReference>
<keyword evidence="3" id="KW-1003">Cell membrane</keyword>
<organism evidence="8 9">
    <name type="scientific">Massilia polaris</name>
    <dbReference type="NCBI Taxonomy" id="2728846"/>
    <lineage>
        <taxon>Bacteria</taxon>
        <taxon>Pseudomonadati</taxon>
        <taxon>Pseudomonadota</taxon>
        <taxon>Betaproteobacteria</taxon>
        <taxon>Burkholderiales</taxon>
        <taxon>Oxalobacteraceae</taxon>
        <taxon>Telluria group</taxon>
        <taxon>Massilia</taxon>
    </lineage>
</organism>
<sequence>MNLALPTFWKHVLTVLSGALGAQALPLLMAPLITRMCTPAQLGAFSVWFGIVAVVAIGATLRLEAAMVLDHAGQHQRTCFRVVAWSATVIAIGVTVTAIGGRALDLPFLRQLSWLAILTIGLGAWLTATMQTTLAYATSHNAFGNAARAKVWGASTIALGQVGLLYCGAGGAALITGHLLGLCAGLVAAHLLLSPPSAATGWRLDGEQRRYLRRHEKFWRFSLPSNLLNVAVGQLPLFLIGFRHGAVAAGLFALTQRVLAAPVALLASSVLEVFKRQSAHDFQTLGNCAQAYRYTFKALLLLALGPSVALFLFSPSLFAWVFGEPWRAAGELARILAPLYFLNFIASPLSYVFFVTGKQKADLVWQVALFAMTAGVFLLPMSLHDSVLWYAIGYSLLYLVYLHMSYQCARNRLEAA</sequence>
<evidence type="ECO:0000256" key="5">
    <source>
        <dbReference type="ARBA" id="ARBA00022989"/>
    </source>
</evidence>
<feature type="transmembrane region" description="Helical" evidence="7">
    <location>
        <begin position="40"/>
        <end position="61"/>
    </location>
</feature>
<comment type="subcellular location">
    <subcellularLocation>
        <location evidence="1">Cell membrane</location>
        <topology evidence="1">Multi-pass membrane protein</topology>
    </subcellularLocation>
</comment>
<protein>
    <submittedName>
        <fullName evidence="8">Lipopolysaccharide biosynthesis protein</fullName>
    </submittedName>
</protein>
<accession>A0A848HRM7</accession>
<dbReference type="EMBL" id="JABBGG010000006">
    <property type="protein sequence ID" value="NML61953.1"/>
    <property type="molecule type" value="Genomic_DNA"/>
</dbReference>
<feature type="transmembrane region" description="Helical" evidence="7">
    <location>
        <begin position="363"/>
        <end position="381"/>
    </location>
</feature>
<dbReference type="InterPro" id="IPR050833">
    <property type="entry name" value="Poly_Biosynth_Transport"/>
</dbReference>
<feature type="transmembrane region" description="Helical" evidence="7">
    <location>
        <begin position="246"/>
        <end position="267"/>
    </location>
</feature>
<evidence type="ECO:0000256" key="4">
    <source>
        <dbReference type="ARBA" id="ARBA00022692"/>
    </source>
</evidence>
<name>A0A848HRM7_9BURK</name>
<feature type="transmembrane region" description="Helical" evidence="7">
    <location>
        <begin position="335"/>
        <end position="356"/>
    </location>
</feature>
<feature type="transmembrane region" description="Helical" evidence="7">
    <location>
        <begin position="299"/>
        <end position="323"/>
    </location>
</feature>
<evidence type="ECO:0000256" key="7">
    <source>
        <dbReference type="SAM" id="Phobius"/>
    </source>
</evidence>
<keyword evidence="9" id="KW-1185">Reference proteome</keyword>
<dbReference type="Pfam" id="PF13440">
    <property type="entry name" value="Polysacc_synt_3"/>
    <property type="match status" value="1"/>
</dbReference>
<comment type="caution">
    <text evidence="8">The sequence shown here is derived from an EMBL/GenBank/DDBJ whole genome shotgun (WGS) entry which is preliminary data.</text>
</comment>
<evidence type="ECO:0000313" key="8">
    <source>
        <dbReference type="EMBL" id="NML61953.1"/>
    </source>
</evidence>
<keyword evidence="5 7" id="KW-1133">Transmembrane helix</keyword>
<proteinExistence type="inferred from homology"/>
<feature type="transmembrane region" description="Helical" evidence="7">
    <location>
        <begin position="387"/>
        <end position="404"/>
    </location>
</feature>
<comment type="similarity">
    <text evidence="2">Belongs to the polysaccharide synthase family.</text>
</comment>
<evidence type="ECO:0000256" key="2">
    <source>
        <dbReference type="ARBA" id="ARBA00007430"/>
    </source>
</evidence>
<evidence type="ECO:0000313" key="9">
    <source>
        <dbReference type="Proteomes" id="UP000583752"/>
    </source>
</evidence>
<evidence type="ECO:0000256" key="6">
    <source>
        <dbReference type="ARBA" id="ARBA00023136"/>
    </source>
</evidence>
<evidence type="ECO:0000256" key="3">
    <source>
        <dbReference type="ARBA" id="ARBA00022475"/>
    </source>
</evidence>
<gene>
    <name evidence="8" type="ORF">HHL21_12870</name>
</gene>
<dbReference type="GO" id="GO:0005886">
    <property type="term" value="C:plasma membrane"/>
    <property type="evidence" value="ECO:0007669"/>
    <property type="project" value="UniProtKB-SubCell"/>
</dbReference>
<feature type="transmembrane region" description="Helical" evidence="7">
    <location>
        <begin position="82"/>
        <end position="100"/>
    </location>
</feature>